<evidence type="ECO:0000313" key="4">
    <source>
        <dbReference type="EMBL" id="RHD09107.1"/>
    </source>
</evidence>
<evidence type="ECO:0000313" key="3">
    <source>
        <dbReference type="EMBL" id="RHC13403.1"/>
    </source>
</evidence>
<evidence type="ECO:0000313" key="10">
    <source>
        <dbReference type="Proteomes" id="UP000481964"/>
    </source>
</evidence>
<evidence type="ECO:0000313" key="5">
    <source>
        <dbReference type="EMBL" id="RHL67107.1"/>
    </source>
</evidence>
<evidence type="ECO:0000313" key="1">
    <source>
        <dbReference type="EMBL" id="CUQ79262.1"/>
    </source>
</evidence>
<evidence type="ECO:0000313" key="8">
    <source>
        <dbReference type="Proteomes" id="UP000285201"/>
    </source>
</evidence>
<sequence>MRGVITCSGIIVVIALIVMIHASITGNNIRRDEVNRSLDGAMDFAFDRMGDVYADKYFTTYDAGKRQQILTDLMEEFCVVLSERVASDGNVTVKLIDSDLDRGLFQIGVTEEYEYPFGGRTGKCYYEKTYSFN</sequence>
<dbReference type="AlphaFoldDB" id="A0A174YZW6"/>
<dbReference type="Proteomes" id="UP000285201">
    <property type="component" value="Unassembled WGS sequence"/>
</dbReference>
<name>A0A174YZW6_9FIRM</name>
<dbReference type="RefSeq" id="WP_022098055.1">
    <property type="nucleotide sequence ID" value="NZ_CZBU01000008.1"/>
</dbReference>
<dbReference type="EMBL" id="QSHM01000006">
    <property type="protein sequence ID" value="RHC13403.1"/>
    <property type="molecule type" value="Genomic_DNA"/>
</dbReference>
<evidence type="ECO:0000313" key="6">
    <source>
        <dbReference type="Proteomes" id="UP000095621"/>
    </source>
</evidence>
<reference evidence="7 8" key="2">
    <citation type="submission" date="2018-08" db="EMBL/GenBank/DDBJ databases">
        <title>A genome reference for cultivated species of the human gut microbiota.</title>
        <authorList>
            <person name="Zou Y."/>
            <person name="Xue W."/>
            <person name="Luo G."/>
        </authorList>
    </citation>
    <scope>NUCLEOTIDE SEQUENCE [LARGE SCALE GENOMIC DNA]</scope>
    <source>
        <strain evidence="5 8">AF36-7BH</strain>
        <strain evidence="4 7">AM32-2AC</strain>
        <strain evidence="3 9">AM37-3BH</strain>
    </source>
</reference>
<reference evidence="2 10" key="3">
    <citation type="journal article" date="2019" name="Nat. Med.">
        <title>A library of human gut bacterial isolates paired with longitudinal multiomics data enables mechanistic microbiome research.</title>
        <authorList>
            <person name="Poyet M."/>
            <person name="Groussin M."/>
            <person name="Gibbons S.M."/>
            <person name="Avila-Pacheco J."/>
            <person name="Jiang X."/>
            <person name="Kearney S.M."/>
            <person name="Perrotta A.R."/>
            <person name="Berdy B."/>
            <person name="Zhao S."/>
            <person name="Lieberman T.D."/>
            <person name="Swanson P.K."/>
            <person name="Smith M."/>
            <person name="Roesemann S."/>
            <person name="Alexander J.E."/>
            <person name="Rich S.A."/>
            <person name="Livny J."/>
            <person name="Vlamakis H."/>
            <person name="Clish C."/>
            <person name="Bullock K."/>
            <person name="Deik A."/>
            <person name="Scott J."/>
            <person name="Pierce K.A."/>
            <person name="Xavier R.J."/>
            <person name="Alm E.J."/>
        </authorList>
    </citation>
    <scope>NUCLEOTIDE SEQUENCE [LARGE SCALE GENOMIC DNA]</scope>
    <source>
        <strain evidence="2 10">BIOML-A1</strain>
    </source>
</reference>
<dbReference type="Proteomes" id="UP000284794">
    <property type="component" value="Unassembled WGS sequence"/>
</dbReference>
<proteinExistence type="predicted"/>
<dbReference type="Proteomes" id="UP000095621">
    <property type="component" value="Unassembled WGS sequence"/>
</dbReference>
<protein>
    <submittedName>
        <fullName evidence="1">Uncharacterized protein</fullName>
    </submittedName>
</protein>
<reference evidence="1 6" key="1">
    <citation type="submission" date="2015-09" db="EMBL/GenBank/DDBJ databases">
        <authorList>
            <consortium name="Pathogen Informatics"/>
        </authorList>
    </citation>
    <scope>NUCLEOTIDE SEQUENCE [LARGE SCALE GENOMIC DNA]</scope>
    <source>
        <strain evidence="1 6">2789STDY5834875</strain>
    </source>
</reference>
<organism evidence="1 6">
    <name type="scientific">Lachnospira eligens</name>
    <dbReference type="NCBI Taxonomy" id="39485"/>
    <lineage>
        <taxon>Bacteria</taxon>
        <taxon>Bacillati</taxon>
        <taxon>Bacillota</taxon>
        <taxon>Clostridia</taxon>
        <taxon>Lachnospirales</taxon>
        <taxon>Lachnospiraceae</taxon>
        <taxon>Lachnospira</taxon>
    </lineage>
</organism>
<evidence type="ECO:0000313" key="9">
    <source>
        <dbReference type="Proteomes" id="UP000285844"/>
    </source>
</evidence>
<dbReference type="EMBL" id="WKRD01000010">
    <property type="protein sequence ID" value="MSC58243.1"/>
    <property type="molecule type" value="Genomic_DNA"/>
</dbReference>
<dbReference type="Proteomes" id="UP000285844">
    <property type="component" value="Unassembled WGS sequence"/>
</dbReference>
<dbReference type="EMBL" id="QSIS01000006">
    <property type="protein sequence ID" value="RHD09107.1"/>
    <property type="molecule type" value="Genomic_DNA"/>
</dbReference>
<dbReference type="EMBL" id="QROY01000008">
    <property type="protein sequence ID" value="RHL67107.1"/>
    <property type="molecule type" value="Genomic_DNA"/>
</dbReference>
<gene>
    <name evidence="5" type="ORF">DW007_10310</name>
    <name evidence="4" type="ORF">DW811_06370</name>
    <name evidence="3" type="ORF">DW858_06910</name>
    <name evidence="1" type="ORF">ERS852490_02926</name>
    <name evidence="2" type="ORF">GKE48_12440</name>
</gene>
<dbReference type="Proteomes" id="UP000481964">
    <property type="component" value="Unassembled WGS sequence"/>
</dbReference>
<accession>A0A174YZW6</accession>
<dbReference type="EMBL" id="CZBU01000008">
    <property type="protein sequence ID" value="CUQ79262.1"/>
    <property type="molecule type" value="Genomic_DNA"/>
</dbReference>
<evidence type="ECO:0000313" key="2">
    <source>
        <dbReference type="EMBL" id="MSC58243.1"/>
    </source>
</evidence>
<evidence type="ECO:0000313" key="7">
    <source>
        <dbReference type="Proteomes" id="UP000284794"/>
    </source>
</evidence>